<dbReference type="EMBL" id="CP099489">
    <property type="protein sequence ID" value="USQ78493.1"/>
    <property type="molecule type" value="Genomic_DNA"/>
</dbReference>
<name>A0ABY4YNY6_9MICO</name>
<protein>
    <submittedName>
        <fullName evidence="2">DUF4333 domain-containing protein</fullName>
    </submittedName>
</protein>
<evidence type="ECO:0000313" key="3">
    <source>
        <dbReference type="Proteomes" id="UP001056455"/>
    </source>
</evidence>
<accession>A0ABY4YNY6</accession>
<keyword evidence="3" id="KW-1185">Reference proteome</keyword>
<dbReference type="InterPro" id="IPR025637">
    <property type="entry name" value="DUF4333"/>
</dbReference>
<dbReference type="Pfam" id="PF14230">
    <property type="entry name" value="DUF4333"/>
    <property type="match status" value="1"/>
</dbReference>
<feature type="domain" description="DUF4333" evidence="1">
    <location>
        <begin position="50"/>
        <end position="126"/>
    </location>
</feature>
<evidence type="ECO:0000259" key="1">
    <source>
        <dbReference type="Pfam" id="PF14230"/>
    </source>
</evidence>
<organism evidence="2 3">
    <name type="scientific">Ornithinimicrobium faecis</name>
    <dbReference type="NCBI Taxonomy" id="2934158"/>
    <lineage>
        <taxon>Bacteria</taxon>
        <taxon>Bacillati</taxon>
        <taxon>Actinomycetota</taxon>
        <taxon>Actinomycetes</taxon>
        <taxon>Micrococcales</taxon>
        <taxon>Ornithinimicrobiaceae</taxon>
        <taxon>Ornithinimicrobium</taxon>
    </lineage>
</organism>
<reference evidence="2" key="1">
    <citation type="submission" date="2022-06" db="EMBL/GenBank/DDBJ databases">
        <title>Ornithinimicrobium HY1793.</title>
        <authorList>
            <person name="Huang Y."/>
        </authorList>
    </citation>
    <scope>NUCLEOTIDE SEQUENCE</scope>
    <source>
        <strain evidence="2">HY1793</strain>
    </source>
</reference>
<dbReference type="Proteomes" id="UP001056455">
    <property type="component" value="Chromosome"/>
</dbReference>
<sequence>MGRDQKMQTVGEETALTGAVPRKAVRQKAMPRKALRQKAMRQKAVLGVAVAALALLVSGCSKEVSADDLEATITEEAEGHGLTVSSVDCPEGLPAEVGATLTCDVQMSGPEGQFDRYELTVTEVDGDNVQYTLMPLLAEDTQ</sequence>
<proteinExistence type="predicted"/>
<gene>
    <name evidence="2" type="ORF">NF556_12680</name>
</gene>
<evidence type="ECO:0000313" key="2">
    <source>
        <dbReference type="EMBL" id="USQ78493.1"/>
    </source>
</evidence>
<dbReference type="RefSeq" id="WP_252591291.1">
    <property type="nucleotide sequence ID" value="NZ_CP099489.1"/>
</dbReference>